<keyword evidence="3" id="KW-1185">Reference proteome</keyword>
<dbReference type="AlphaFoldDB" id="A0AB34J7U0"/>
<evidence type="ECO:0000313" key="3">
    <source>
        <dbReference type="Proteomes" id="UP001515480"/>
    </source>
</evidence>
<organism evidence="2 3">
    <name type="scientific">Prymnesium parvum</name>
    <name type="common">Toxic golden alga</name>
    <dbReference type="NCBI Taxonomy" id="97485"/>
    <lineage>
        <taxon>Eukaryota</taxon>
        <taxon>Haptista</taxon>
        <taxon>Haptophyta</taxon>
        <taxon>Prymnesiophyceae</taxon>
        <taxon>Prymnesiales</taxon>
        <taxon>Prymnesiaceae</taxon>
        <taxon>Prymnesium</taxon>
    </lineage>
</organism>
<evidence type="ECO:0008006" key="4">
    <source>
        <dbReference type="Google" id="ProtNLM"/>
    </source>
</evidence>
<sequence>MGAARCTASLLVGTASTLFLAIGLAIIAANIATLVTFIKELVPSVVSFSGIGVGLAVVFVAAAGYRVICSKAHRRCWLFAFMAFDLVLFILFGALAFYVLRSDDALTVLNKSGFVNVTDSLEHSVATVLREGVHRTYDACQAEVDLTNATAEGRFYEMSCNRTEWDMVADIVNSNCIGSSHAVLRFTPTNATEFKSCFVDQSFWTSEQNGYSQPVTWSNIDLMMETPKGVFCQCYGTLSDIFSDYFGIIKWSSLGIALFFGIVFAACCYLCCCDKREETKSLSHGSYNNNYVARP</sequence>
<reference evidence="2 3" key="1">
    <citation type="journal article" date="2024" name="Science">
        <title>Giant polyketide synthase enzymes in the biosynthesis of giant marine polyether toxins.</title>
        <authorList>
            <person name="Fallon T.R."/>
            <person name="Shende V.V."/>
            <person name="Wierzbicki I.H."/>
            <person name="Pendleton A.L."/>
            <person name="Watervoot N.F."/>
            <person name="Auber R.P."/>
            <person name="Gonzalez D.J."/>
            <person name="Wisecaver J.H."/>
            <person name="Moore B.S."/>
        </authorList>
    </citation>
    <scope>NUCLEOTIDE SEQUENCE [LARGE SCALE GENOMIC DNA]</scope>
    <source>
        <strain evidence="2 3">12B1</strain>
    </source>
</reference>
<feature type="transmembrane region" description="Helical" evidence="1">
    <location>
        <begin position="77"/>
        <end position="100"/>
    </location>
</feature>
<accession>A0AB34J7U0</accession>
<evidence type="ECO:0000313" key="2">
    <source>
        <dbReference type="EMBL" id="KAL1514761.1"/>
    </source>
</evidence>
<keyword evidence="1" id="KW-0472">Membrane</keyword>
<comment type="caution">
    <text evidence="2">The sequence shown here is derived from an EMBL/GenBank/DDBJ whole genome shotgun (WGS) entry which is preliminary data.</text>
</comment>
<feature type="transmembrane region" description="Helical" evidence="1">
    <location>
        <begin position="248"/>
        <end position="272"/>
    </location>
</feature>
<name>A0AB34J7U0_PRYPA</name>
<dbReference type="Proteomes" id="UP001515480">
    <property type="component" value="Unassembled WGS sequence"/>
</dbReference>
<keyword evidence="1" id="KW-0812">Transmembrane</keyword>
<protein>
    <recommendedName>
        <fullName evidence="4">Tetraspanin</fullName>
    </recommendedName>
</protein>
<evidence type="ECO:0000256" key="1">
    <source>
        <dbReference type="SAM" id="Phobius"/>
    </source>
</evidence>
<feature type="transmembrane region" description="Helical" evidence="1">
    <location>
        <begin position="44"/>
        <end position="65"/>
    </location>
</feature>
<feature type="transmembrane region" description="Helical" evidence="1">
    <location>
        <begin position="12"/>
        <end position="38"/>
    </location>
</feature>
<keyword evidence="1" id="KW-1133">Transmembrane helix</keyword>
<dbReference type="EMBL" id="JBGBPQ010000012">
    <property type="protein sequence ID" value="KAL1514761.1"/>
    <property type="molecule type" value="Genomic_DNA"/>
</dbReference>
<gene>
    <name evidence="2" type="ORF">AB1Y20_003847</name>
</gene>
<proteinExistence type="predicted"/>